<name>L8E939_HUMAN</name>
<protein>
    <submittedName>
        <fullName evidence="1">Alternative protein DMD</fullName>
    </submittedName>
</protein>
<proteinExistence type="predicted"/>
<accession>L8E939</accession>
<gene>
    <name evidence="1" type="primary">DMD</name>
</gene>
<dbReference type="OrthoDB" id="10057795at2759"/>
<dbReference type="EMBL" id="HF583749">
    <property type="protein sequence ID" value="CCQ43246.1"/>
    <property type="molecule type" value="Genomic_DNA"/>
</dbReference>
<reference evidence="1" key="1">
    <citation type="journal article" date="2013" name="PLoS ONE">
        <title>Direct detection of alternative open reading frames translation products in human significantly expands the proteome.</title>
        <authorList>
            <person name="Vanderperre B."/>
            <person name="Lucier J.-F."/>
            <person name="Motard J."/>
            <person name="Tremblay G."/>
            <person name="Vanderperre S."/>
            <person name="Wisztorski M."/>
            <person name="Salzet M."/>
            <person name="Boisvert F.-M."/>
            <person name="Roucou X."/>
        </authorList>
    </citation>
    <scope>NUCLEOTIDE SEQUENCE</scope>
</reference>
<organism evidence="1">
    <name type="scientific">Homo sapiens</name>
    <name type="common">Human</name>
    <dbReference type="NCBI Taxonomy" id="9606"/>
    <lineage>
        <taxon>Eukaryota</taxon>
        <taxon>Metazoa</taxon>
        <taxon>Chordata</taxon>
        <taxon>Craniata</taxon>
        <taxon>Vertebrata</taxon>
        <taxon>Euteleostomi</taxon>
        <taxon>Mammalia</taxon>
        <taxon>Eutheria</taxon>
        <taxon>Euarchontoglires</taxon>
        <taxon>Primates</taxon>
        <taxon>Haplorrhini</taxon>
        <taxon>Catarrhini</taxon>
        <taxon>Hominidae</taxon>
        <taxon>Homo</taxon>
    </lineage>
</organism>
<evidence type="ECO:0000313" key="1">
    <source>
        <dbReference type="EMBL" id="CCQ43246.1"/>
    </source>
</evidence>
<sequence length="40" mass="4894">MQTLWPLQIILSKSFLMCRPERKSYRQFLTLCHQCAIRRP</sequence>
<dbReference type="AlphaFoldDB" id="L8E939"/>
<dbReference type="ChiTaRS" id="DMD">
    <property type="organism name" value="human"/>
</dbReference>